<keyword evidence="1" id="KW-0862">Zinc</keyword>
<dbReference type="PROSITE" id="PS00028">
    <property type="entry name" value="ZINC_FINGER_C2H2_1"/>
    <property type="match status" value="1"/>
</dbReference>
<gene>
    <name evidence="4" type="ORF">KPH14_003987</name>
</gene>
<dbReference type="InterPro" id="IPR039946">
    <property type="entry name" value="ZN839"/>
</dbReference>
<dbReference type="InterPro" id="IPR013087">
    <property type="entry name" value="Znf_C2H2_type"/>
</dbReference>
<feature type="region of interest" description="Disordered" evidence="2">
    <location>
        <begin position="999"/>
        <end position="1020"/>
    </location>
</feature>
<evidence type="ECO:0000313" key="4">
    <source>
        <dbReference type="EMBL" id="KAK2587890.1"/>
    </source>
</evidence>
<dbReference type="GO" id="GO:0008270">
    <property type="term" value="F:zinc ion binding"/>
    <property type="evidence" value="ECO:0007669"/>
    <property type="project" value="UniProtKB-KW"/>
</dbReference>
<protein>
    <recommendedName>
        <fullName evidence="3">C2H2-type domain-containing protein</fullName>
    </recommendedName>
</protein>
<dbReference type="Pfam" id="PF15961">
    <property type="entry name" value="DUF4764"/>
    <property type="match status" value="1"/>
</dbReference>
<name>A0AAD9RYE4_9HYME</name>
<feature type="compositionally biased region" description="Basic residues" evidence="2">
    <location>
        <begin position="686"/>
        <end position="697"/>
    </location>
</feature>
<dbReference type="InterPro" id="IPR031885">
    <property type="entry name" value="DUF4764"/>
</dbReference>
<proteinExistence type="predicted"/>
<dbReference type="PROSITE" id="PS50157">
    <property type="entry name" value="ZINC_FINGER_C2H2_2"/>
    <property type="match status" value="1"/>
</dbReference>
<feature type="region of interest" description="Disordered" evidence="2">
    <location>
        <begin position="589"/>
        <end position="618"/>
    </location>
</feature>
<organism evidence="4 5">
    <name type="scientific">Odynerus spinipes</name>
    <dbReference type="NCBI Taxonomy" id="1348599"/>
    <lineage>
        <taxon>Eukaryota</taxon>
        <taxon>Metazoa</taxon>
        <taxon>Ecdysozoa</taxon>
        <taxon>Arthropoda</taxon>
        <taxon>Hexapoda</taxon>
        <taxon>Insecta</taxon>
        <taxon>Pterygota</taxon>
        <taxon>Neoptera</taxon>
        <taxon>Endopterygota</taxon>
        <taxon>Hymenoptera</taxon>
        <taxon>Apocrita</taxon>
        <taxon>Aculeata</taxon>
        <taxon>Vespoidea</taxon>
        <taxon>Vespidae</taxon>
        <taxon>Eumeninae</taxon>
        <taxon>Odynerus</taxon>
    </lineage>
</organism>
<comment type="caution">
    <text evidence="4">The sequence shown here is derived from an EMBL/GenBank/DDBJ whole genome shotgun (WGS) entry which is preliminary data.</text>
</comment>
<dbReference type="PANTHER" id="PTHR16116">
    <property type="entry name" value="ZINC FINGER PROTEIN 839"/>
    <property type="match status" value="1"/>
</dbReference>
<feature type="domain" description="C2H2-type" evidence="3">
    <location>
        <begin position="799"/>
        <end position="826"/>
    </location>
</feature>
<keyword evidence="1" id="KW-0863">Zinc-finger</keyword>
<evidence type="ECO:0000313" key="5">
    <source>
        <dbReference type="Proteomes" id="UP001258017"/>
    </source>
</evidence>
<dbReference type="EMBL" id="JAIFRP010000006">
    <property type="protein sequence ID" value="KAK2587890.1"/>
    <property type="molecule type" value="Genomic_DNA"/>
</dbReference>
<reference evidence="4" key="1">
    <citation type="submission" date="2021-08" db="EMBL/GenBank/DDBJ databases">
        <authorList>
            <person name="Misof B."/>
            <person name="Oliver O."/>
            <person name="Podsiadlowski L."/>
            <person name="Donath A."/>
            <person name="Peters R."/>
            <person name="Mayer C."/>
            <person name="Rust J."/>
            <person name="Gunkel S."/>
            <person name="Lesny P."/>
            <person name="Martin S."/>
            <person name="Oeyen J.P."/>
            <person name="Petersen M."/>
            <person name="Panagiotis P."/>
            <person name="Wilbrandt J."/>
            <person name="Tanja T."/>
        </authorList>
    </citation>
    <scope>NUCLEOTIDE SEQUENCE</scope>
    <source>
        <strain evidence="4">GBR_01_08_01A</strain>
        <tissue evidence="4">Thorax + abdomen</tissue>
    </source>
</reference>
<keyword evidence="1" id="KW-0479">Metal-binding</keyword>
<feature type="region of interest" description="Disordered" evidence="2">
    <location>
        <begin position="819"/>
        <end position="857"/>
    </location>
</feature>
<dbReference type="Proteomes" id="UP001258017">
    <property type="component" value="Unassembled WGS sequence"/>
</dbReference>
<dbReference type="PANTHER" id="PTHR16116:SF5">
    <property type="entry name" value="ZINC FINGER PROTEIN 839"/>
    <property type="match status" value="1"/>
</dbReference>
<reference evidence="4" key="2">
    <citation type="journal article" date="2023" name="Commun. Biol.">
        <title>Intrasexual cuticular hydrocarbon dimorphism in a wasp sheds light on hydrocarbon biosynthesis genes in Hymenoptera.</title>
        <authorList>
            <person name="Moris V.C."/>
            <person name="Podsiadlowski L."/>
            <person name="Martin S."/>
            <person name="Oeyen J.P."/>
            <person name="Donath A."/>
            <person name="Petersen M."/>
            <person name="Wilbrandt J."/>
            <person name="Misof B."/>
            <person name="Liedtke D."/>
            <person name="Thamm M."/>
            <person name="Scheiner R."/>
            <person name="Schmitt T."/>
            <person name="Niehuis O."/>
        </authorList>
    </citation>
    <scope>NUCLEOTIDE SEQUENCE</scope>
    <source>
        <strain evidence="4">GBR_01_08_01A</strain>
    </source>
</reference>
<feature type="compositionally biased region" description="Basic and acidic residues" evidence="2">
    <location>
        <begin position="999"/>
        <end position="1010"/>
    </location>
</feature>
<keyword evidence="5" id="KW-1185">Reference proteome</keyword>
<evidence type="ECO:0000259" key="3">
    <source>
        <dbReference type="PROSITE" id="PS50157"/>
    </source>
</evidence>
<accession>A0AAD9RYE4</accession>
<evidence type="ECO:0000256" key="1">
    <source>
        <dbReference type="PROSITE-ProRule" id="PRU00042"/>
    </source>
</evidence>
<feature type="compositionally biased region" description="Low complexity" evidence="2">
    <location>
        <begin position="595"/>
        <end position="610"/>
    </location>
</feature>
<sequence length="1357" mass="150216">MAEISNSNVFTSDAAPSTGTSDLLQQAFRQVVDDDDNENDFVAFLQSDENDSQTIHLTPEQAAALGLTFEVNSNEEVMYQQSQDSAISHTTEIVSNDNGKVQDSNSVSSKDSLTVEELNFETSQVQNDGVNDMVKSECMDYQEWQMPEDSHNEKMQDETLTNSLTLENMCLQNQSIDSQSQALKVQNDTIRLNSNTQSILLERSKVHTITADITQIKNESNLHYTVENGLAQNQSINNVSNSQAQILQKLPILLPSSQFIIKPVQTILKQAKNVKLIQNTNKLVNTNLNAINTMQPINISSSSNSLLLSKAAVINTLSPQIIKATPITAQLLSANNISAQLLNTSHIITGSCGITNQPTNSSQIVTTVVNSAPTTNNVSALPQNIVTSQIRLSPTIKTSQSSLQKGAVSQLLTPMLKSATTGTKTIPKAAQLISNANIVSTIPTDLKTVQVPAQIIKTSSAMIGKKSIVTPTSKIITQTNSPVIFRTASIVKAQDSKTTNSTSILKSTQISSTPISILKPQTKVAFHNYTKQNHAITLNTSNIASNVQNLSQVTPVTQENGSLDNTKAVQNGIFKQKSNLPVNGTCLKINKKPKGQPTKPTTVVTETTDTSKPLGSSENPIQIVQQGQTFHSMQRLTQTQLKQIAHVLQQRSQEANVSNERIVYRVVFPEELDLRIRNPGNLIKNRGGKRGRPKKNAIRPSLIPSKPSAVPEEEQAEVKDDRKKVIARTRSGRLSRPPRHMVRDYKHLHHLDFLQPDLDDSDGGYSDYNTNNDKIEDEESPKELLTGLEVPKRKISDHFRCPTCNKIYLGRTRMARHFEMHPDHGSPEQLPPPTPDPELKQGGNQDPLKRKGKKRGPWAYVTPEAKSERRQVKLKEAISVCEDIEIIKIAAKPVLNAQSLFDLLVLKSENNVQNFLQELKQLMDKVREKVGAMLSLASIDKGTDKDLIDINDELLCDALGVNPGLYKINNDALQNHNEETSNVCINEEPPMKLQKIVNSEESKENNEERMSSGFSESSDLSISDFLSERRTESTSNPTCPEVLSALTLMRRNPSSISNVENKTSNVSKLLISNPEIQNQISENPGFQKIDINATKVTSFQNSESHKENFTKLTDNLRSSSDSEMFCKVENNYNQSKLEHIEQAFIKLEPMEQGFVKLENSALGSYQKEGIQSFEKIQSDLNNIESGSQNFAKGFQKLVSKIIPISTSDLNCNKAQGSTLDENSCKILPTTSVCKVSDGISVLQDTVPIISSDCDTNIFDSTENLDMSKVAQYDHITHLDILNSSSVIDKNLLIDEKLVEQLHLVDQTNIVDELVSERLKNIMSDNILESNIIPNNTNLDTDLDFEALSEEFNRNARS</sequence>
<evidence type="ECO:0000256" key="2">
    <source>
        <dbReference type="SAM" id="MobiDB-lite"/>
    </source>
</evidence>
<feature type="region of interest" description="Disordered" evidence="2">
    <location>
        <begin position="682"/>
        <end position="722"/>
    </location>
</feature>
<feature type="region of interest" description="Disordered" evidence="2">
    <location>
        <begin position="755"/>
        <end position="781"/>
    </location>
</feature>